<feature type="transmembrane region" description="Helical" evidence="1">
    <location>
        <begin position="399"/>
        <end position="418"/>
    </location>
</feature>
<comment type="caution">
    <text evidence="2">The sequence shown here is derived from an EMBL/GenBank/DDBJ whole genome shotgun (WGS) entry which is preliminary data.</text>
</comment>
<keyword evidence="1" id="KW-0472">Membrane</keyword>
<feature type="transmembrane region" description="Helical" evidence="1">
    <location>
        <begin position="104"/>
        <end position="124"/>
    </location>
</feature>
<feature type="transmembrane region" description="Helical" evidence="1">
    <location>
        <begin position="354"/>
        <end position="371"/>
    </location>
</feature>
<accession>A0ABW6SEG0</accession>
<feature type="transmembrane region" description="Helical" evidence="1">
    <location>
        <begin position="305"/>
        <end position="321"/>
    </location>
</feature>
<name>A0ABW6SEG0_9NOCA</name>
<evidence type="ECO:0000313" key="2">
    <source>
        <dbReference type="EMBL" id="MFF3574665.1"/>
    </source>
</evidence>
<feature type="transmembrane region" description="Helical" evidence="1">
    <location>
        <begin position="131"/>
        <end position="151"/>
    </location>
</feature>
<evidence type="ECO:0000313" key="3">
    <source>
        <dbReference type="Proteomes" id="UP001601992"/>
    </source>
</evidence>
<protein>
    <recommendedName>
        <fullName evidence="4">MFS transporter</fullName>
    </recommendedName>
</protein>
<feature type="transmembrane region" description="Helical" evidence="1">
    <location>
        <begin position="327"/>
        <end position="347"/>
    </location>
</feature>
<gene>
    <name evidence="2" type="ORF">ACFYXQ_43645</name>
</gene>
<keyword evidence="1" id="KW-1133">Transmembrane helix</keyword>
<keyword evidence="3" id="KW-1185">Reference proteome</keyword>
<feature type="transmembrane region" description="Helical" evidence="1">
    <location>
        <begin position="259"/>
        <end position="275"/>
    </location>
</feature>
<reference evidence="2 3" key="1">
    <citation type="submission" date="2024-10" db="EMBL/GenBank/DDBJ databases">
        <title>The Natural Products Discovery Center: Release of the First 8490 Sequenced Strains for Exploring Actinobacteria Biosynthetic Diversity.</title>
        <authorList>
            <person name="Kalkreuter E."/>
            <person name="Kautsar S.A."/>
            <person name="Yang D."/>
            <person name="Bader C.D."/>
            <person name="Teijaro C.N."/>
            <person name="Fluegel L."/>
            <person name="Davis C.M."/>
            <person name="Simpson J.R."/>
            <person name="Lauterbach L."/>
            <person name="Steele A.D."/>
            <person name="Gui C."/>
            <person name="Meng S."/>
            <person name="Li G."/>
            <person name="Viehrig K."/>
            <person name="Ye F."/>
            <person name="Su P."/>
            <person name="Kiefer A.F."/>
            <person name="Nichols A."/>
            <person name="Cepeda A.J."/>
            <person name="Yan W."/>
            <person name="Fan B."/>
            <person name="Jiang Y."/>
            <person name="Adhikari A."/>
            <person name="Zheng C.-J."/>
            <person name="Schuster L."/>
            <person name="Cowan T.M."/>
            <person name="Smanski M.J."/>
            <person name="Chevrette M.G."/>
            <person name="De Carvalho L.P.S."/>
            <person name="Shen B."/>
        </authorList>
    </citation>
    <scope>NUCLEOTIDE SEQUENCE [LARGE SCALE GENOMIC DNA]</scope>
    <source>
        <strain evidence="2 3">NPDC002593</strain>
    </source>
</reference>
<feature type="transmembrane region" description="Helical" evidence="1">
    <location>
        <begin position="200"/>
        <end position="225"/>
    </location>
</feature>
<sequence>MRTPHAAVEMVTAFVSTLVAGMSLLLPIDFAWSSESTPLQLDMLAFSVPRAIAVGAIIAVLIAVFATTINHALAAWGSALAGVVIMLINHLAGHGASPVAPLSTLNFVDSIAGGMLLGGIAAAVLRGRMQVFGWTLGALTSFVVSAALPVAHAANPFEPVPAHLPSVDYPPLWLIEATLVLVAIGTLVNRRRTGIERRAVELPMAPIVAGMLYIGVALFGAQWLAGRTASGFDIVLAVALTAVTAMIAAMLLPRRDGTLVLLAVALSSVGSAIVPTQVPGWSAWILVVLLAVGILLGFRLPAPLLAMAALALLAVVGALSSGDHGRLHVAAIGAALALTGGFSFGCAAPRYNPTRVLGVAIVLGSSVVLAVRGRGEFGAAVIGGTHWSSGPPPMAQSAVAYWMALAITVCCALSLLALRHWRKITGTPQKPVDSEELPKDS</sequence>
<feature type="transmembrane region" description="Helical" evidence="1">
    <location>
        <begin position="171"/>
        <end position="188"/>
    </location>
</feature>
<dbReference type="RefSeq" id="WP_040828553.1">
    <property type="nucleotide sequence ID" value="NZ_JBIAQY010000029.1"/>
</dbReference>
<dbReference type="EMBL" id="JBIAQY010000029">
    <property type="protein sequence ID" value="MFF3574665.1"/>
    <property type="molecule type" value="Genomic_DNA"/>
</dbReference>
<feature type="transmembrane region" description="Helical" evidence="1">
    <location>
        <begin position="231"/>
        <end position="252"/>
    </location>
</feature>
<evidence type="ECO:0008006" key="4">
    <source>
        <dbReference type="Google" id="ProtNLM"/>
    </source>
</evidence>
<feature type="transmembrane region" description="Helical" evidence="1">
    <location>
        <begin position="48"/>
        <end position="66"/>
    </location>
</feature>
<proteinExistence type="predicted"/>
<dbReference type="Proteomes" id="UP001601992">
    <property type="component" value="Unassembled WGS sequence"/>
</dbReference>
<organism evidence="2 3">
    <name type="scientific">Nocardia jiangxiensis</name>
    <dbReference type="NCBI Taxonomy" id="282685"/>
    <lineage>
        <taxon>Bacteria</taxon>
        <taxon>Bacillati</taxon>
        <taxon>Actinomycetota</taxon>
        <taxon>Actinomycetes</taxon>
        <taxon>Mycobacteriales</taxon>
        <taxon>Nocardiaceae</taxon>
        <taxon>Nocardia</taxon>
    </lineage>
</organism>
<feature type="transmembrane region" description="Helical" evidence="1">
    <location>
        <begin position="73"/>
        <end position="92"/>
    </location>
</feature>
<evidence type="ECO:0000256" key="1">
    <source>
        <dbReference type="SAM" id="Phobius"/>
    </source>
</evidence>
<keyword evidence="1" id="KW-0812">Transmembrane</keyword>
<feature type="transmembrane region" description="Helical" evidence="1">
    <location>
        <begin position="7"/>
        <end position="28"/>
    </location>
</feature>
<feature type="transmembrane region" description="Helical" evidence="1">
    <location>
        <begin position="281"/>
        <end position="298"/>
    </location>
</feature>